<dbReference type="PANTHER" id="PTHR24056">
    <property type="entry name" value="CELL DIVISION PROTEIN KINASE"/>
    <property type="match status" value="1"/>
</dbReference>
<dbReference type="Gene3D" id="1.10.510.10">
    <property type="entry name" value="Transferase(Phosphotransferase) domain 1"/>
    <property type="match status" value="1"/>
</dbReference>
<feature type="region of interest" description="Disordered" evidence="14">
    <location>
        <begin position="1"/>
        <end position="62"/>
    </location>
</feature>
<dbReference type="InterPro" id="IPR000719">
    <property type="entry name" value="Prot_kinase_dom"/>
</dbReference>
<keyword evidence="5 11" id="KW-0547">Nucleotide-binding</keyword>
<dbReference type="FunFam" id="1.10.510.10:FF:000624">
    <property type="entry name" value="Mitogen-activated protein kinase"/>
    <property type="match status" value="1"/>
</dbReference>
<dbReference type="Proteomes" id="UP000037136">
    <property type="component" value="Unassembled WGS sequence"/>
</dbReference>
<dbReference type="PROSITE" id="PS00108">
    <property type="entry name" value="PROTEIN_KINASE_ST"/>
    <property type="match status" value="1"/>
</dbReference>
<dbReference type="InterPro" id="IPR011009">
    <property type="entry name" value="Kinase-like_dom_sf"/>
</dbReference>
<dbReference type="STRING" id="268505.A0A2A9PM31"/>
<evidence type="ECO:0000256" key="14">
    <source>
        <dbReference type="SAM" id="MobiDB-lite"/>
    </source>
</evidence>
<feature type="compositionally biased region" description="Polar residues" evidence="14">
    <location>
        <begin position="380"/>
        <end position="391"/>
    </location>
</feature>
<evidence type="ECO:0000256" key="6">
    <source>
        <dbReference type="ARBA" id="ARBA00022777"/>
    </source>
</evidence>
<comment type="similarity">
    <text evidence="1">Belongs to the protein kinase superfamily. CMGC Ser/Thr protein kinase family. CDC2/CDKX subfamily.</text>
</comment>
<dbReference type="SMART" id="SM00220">
    <property type="entry name" value="S_TKc"/>
    <property type="match status" value="1"/>
</dbReference>
<name>A0A2A9PM31_OPHUN</name>
<evidence type="ECO:0000256" key="13">
    <source>
        <dbReference type="RuleBase" id="RU000304"/>
    </source>
</evidence>
<comment type="catalytic activity">
    <reaction evidence="8">
        <text>L-threonyl-[protein] + ATP = O-phospho-L-threonyl-[protein] + ADP + H(+)</text>
        <dbReference type="Rhea" id="RHEA:46608"/>
        <dbReference type="Rhea" id="RHEA-COMP:11060"/>
        <dbReference type="Rhea" id="RHEA-COMP:11605"/>
        <dbReference type="ChEBI" id="CHEBI:15378"/>
        <dbReference type="ChEBI" id="CHEBI:30013"/>
        <dbReference type="ChEBI" id="CHEBI:30616"/>
        <dbReference type="ChEBI" id="CHEBI:61977"/>
        <dbReference type="ChEBI" id="CHEBI:456216"/>
        <dbReference type="EC" id="2.7.11.22"/>
    </reaction>
</comment>
<evidence type="ECO:0000256" key="12">
    <source>
        <dbReference type="PROSITE-ProRule" id="PRU10141"/>
    </source>
</evidence>
<dbReference type="EMBL" id="LAZP02000048">
    <property type="protein sequence ID" value="PFH61942.1"/>
    <property type="molecule type" value="Genomic_DNA"/>
</dbReference>
<dbReference type="OrthoDB" id="1732493at2759"/>
<evidence type="ECO:0000256" key="7">
    <source>
        <dbReference type="ARBA" id="ARBA00022840"/>
    </source>
</evidence>
<dbReference type="AlphaFoldDB" id="A0A2A9PM31"/>
<evidence type="ECO:0000256" key="8">
    <source>
        <dbReference type="ARBA" id="ARBA00047811"/>
    </source>
</evidence>
<dbReference type="Pfam" id="PF00069">
    <property type="entry name" value="Pkinase"/>
    <property type="match status" value="1"/>
</dbReference>
<dbReference type="Gene3D" id="3.30.200.20">
    <property type="entry name" value="Phosphorylase Kinase, domain 1"/>
    <property type="match status" value="1"/>
</dbReference>
<reference evidence="16 17" key="2">
    <citation type="journal article" date="2017" name="Sci. Rep.">
        <title>Ant-infecting Ophiocordyceps genomes reveal a high diversity of potential behavioral manipulation genes and a possible major role for enterotoxins.</title>
        <authorList>
            <person name="de Bekker C."/>
            <person name="Ohm R.A."/>
            <person name="Evans H.C."/>
            <person name="Brachmann A."/>
            <person name="Hughes D.P."/>
        </authorList>
    </citation>
    <scope>NUCLEOTIDE SEQUENCE [LARGE SCALE GENOMIC DNA]</scope>
    <source>
        <strain evidence="16 17">SC16a</strain>
    </source>
</reference>
<comment type="catalytic activity">
    <reaction evidence="9">
        <text>L-seryl-[protein] + ATP = O-phospho-L-seryl-[protein] + ADP + H(+)</text>
        <dbReference type="Rhea" id="RHEA:17989"/>
        <dbReference type="Rhea" id="RHEA-COMP:9863"/>
        <dbReference type="Rhea" id="RHEA-COMP:11604"/>
        <dbReference type="ChEBI" id="CHEBI:15378"/>
        <dbReference type="ChEBI" id="CHEBI:29999"/>
        <dbReference type="ChEBI" id="CHEBI:30616"/>
        <dbReference type="ChEBI" id="CHEBI:83421"/>
        <dbReference type="ChEBI" id="CHEBI:456216"/>
        <dbReference type="EC" id="2.7.11.22"/>
    </reaction>
</comment>
<evidence type="ECO:0000256" key="9">
    <source>
        <dbReference type="ARBA" id="ARBA00048367"/>
    </source>
</evidence>
<dbReference type="InterPro" id="IPR017441">
    <property type="entry name" value="Protein_kinase_ATP_BS"/>
</dbReference>
<keyword evidence="4" id="KW-0808">Transferase</keyword>
<feature type="domain" description="Protein kinase" evidence="15">
    <location>
        <begin position="78"/>
        <end position="366"/>
    </location>
</feature>
<feature type="binding site" evidence="11">
    <location>
        <begin position="84"/>
        <end position="92"/>
    </location>
    <ligand>
        <name>ATP</name>
        <dbReference type="ChEBI" id="CHEBI:30616"/>
    </ligand>
</feature>
<evidence type="ECO:0000256" key="4">
    <source>
        <dbReference type="ARBA" id="ARBA00022679"/>
    </source>
</evidence>
<dbReference type="GO" id="GO:0008353">
    <property type="term" value="F:RNA polymerase II CTD heptapeptide repeat kinase activity"/>
    <property type="evidence" value="ECO:0007669"/>
    <property type="project" value="InterPro"/>
</dbReference>
<evidence type="ECO:0000256" key="1">
    <source>
        <dbReference type="ARBA" id="ARBA00006485"/>
    </source>
</evidence>
<dbReference type="InterPro" id="IPR008271">
    <property type="entry name" value="Ser/Thr_kinase_AS"/>
</dbReference>
<feature type="region of interest" description="Disordered" evidence="14">
    <location>
        <begin position="364"/>
        <end position="418"/>
    </location>
</feature>
<dbReference type="PROSITE" id="PS00107">
    <property type="entry name" value="PROTEIN_KINASE_ATP"/>
    <property type="match status" value="1"/>
</dbReference>
<keyword evidence="2 13" id="KW-0723">Serine/threonine-protein kinase</keyword>
<evidence type="ECO:0000256" key="3">
    <source>
        <dbReference type="ARBA" id="ARBA00022553"/>
    </source>
</evidence>
<reference evidence="16 17" key="1">
    <citation type="journal article" date="2015" name="BMC Genomics">
        <title>Gene expression during zombie ant biting behavior reflects the complexity underlying fungal parasitic behavioral manipulation.</title>
        <authorList>
            <person name="de Bekker C."/>
            <person name="Ohm R.A."/>
            <person name="Loreto R.G."/>
            <person name="Sebastian A."/>
            <person name="Albert I."/>
            <person name="Merrow M."/>
            <person name="Brachmann A."/>
            <person name="Hughes D.P."/>
        </authorList>
    </citation>
    <scope>NUCLEOTIDE SEQUENCE [LARGE SCALE GENOMIC DNA]</scope>
    <source>
        <strain evidence="16 17">SC16a</strain>
    </source>
</reference>
<feature type="compositionally biased region" description="Low complexity" evidence="14">
    <location>
        <begin position="14"/>
        <end position="27"/>
    </location>
</feature>
<gene>
    <name evidence="16" type="ORF">XA68_15704</name>
</gene>
<keyword evidence="3" id="KW-0597">Phosphoprotein</keyword>
<evidence type="ECO:0000256" key="5">
    <source>
        <dbReference type="ARBA" id="ARBA00022741"/>
    </source>
</evidence>
<feature type="compositionally biased region" description="Basic and acidic residues" evidence="14">
    <location>
        <begin position="364"/>
        <end position="379"/>
    </location>
</feature>
<dbReference type="GO" id="GO:0004693">
    <property type="term" value="F:cyclin-dependent protein serine/threonine kinase activity"/>
    <property type="evidence" value="ECO:0007669"/>
    <property type="project" value="UniProtKB-EC"/>
</dbReference>
<evidence type="ECO:0000313" key="17">
    <source>
        <dbReference type="Proteomes" id="UP000037136"/>
    </source>
</evidence>
<dbReference type="SUPFAM" id="SSF56112">
    <property type="entry name" value="Protein kinase-like (PK-like)"/>
    <property type="match status" value="1"/>
</dbReference>
<keyword evidence="7 11" id="KW-0067">ATP-binding</keyword>
<dbReference type="GO" id="GO:0070985">
    <property type="term" value="C:transcription factor TFIIK complex"/>
    <property type="evidence" value="ECO:0007669"/>
    <property type="project" value="InterPro"/>
</dbReference>
<evidence type="ECO:0000313" key="16">
    <source>
        <dbReference type="EMBL" id="PFH61942.1"/>
    </source>
</evidence>
<keyword evidence="6" id="KW-0418">Kinase</keyword>
<sequence length="418" mass="46682">MAVSPVVVVTANAQEQQHQQQQQQQQQTRPVSSPLKSLVASGQTSSNNGTPKPTPSSTVVPPSLDLAELMNEDEKRKYAKGKKLGEGTYAIVFLGHLRARPSTLVAIKKIKVQKEYTEGMAPDAVRELKHLQELHHPNIISLLSVFSSKDQNLNLVLEYLPLGDLEMLIRDTDRVRYGAADIKAWMGMLTRAVWFCHENFVLHRDIKPNNLLIAADGEVKLADFGLARSFADPHQNMTANVITRWYRPPELLFGARHYGGAVDVWSVGTVFAELVMRAPYLPGANELDQIKLICEAVGTPTEDNWPGVTTLPEYTVPAQHPVRGRDWYEMRFGTVGSHGVDLLLGTLALDPKRRITARDMLRHPWWHSDPKPTRKEDLPQKQSSENTTTTADVKKRPGAEDEGRGAKVARKLDFGSRN</sequence>
<feature type="binding site" evidence="12">
    <location>
        <position position="109"/>
    </location>
    <ligand>
        <name>ATP</name>
        <dbReference type="ChEBI" id="CHEBI:30616"/>
    </ligand>
</feature>
<feature type="compositionally biased region" description="Basic and acidic residues" evidence="14">
    <location>
        <begin position="392"/>
        <end position="418"/>
    </location>
</feature>
<dbReference type="PROSITE" id="PS50011">
    <property type="entry name" value="PROTEIN_KINASE_DOM"/>
    <property type="match status" value="1"/>
</dbReference>
<feature type="binding site" evidence="11">
    <location>
        <position position="108"/>
    </location>
    <ligand>
        <name>ATP</name>
        <dbReference type="ChEBI" id="CHEBI:30616"/>
    </ligand>
</feature>
<proteinExistence type="inferred from homology"/>
<evidence type="ECO:0000256" key="10">
    <source>
        <dbReference type="PIRSR" id="PIRSR637770-1"/>
    </source>
</evidence>
<organism evidence="16 17">
    <name type="scientific">Ophiocordyceps unilateralis</name>
    <name type="common">Zombie-ant fungus</name>
    <name type="synonym">Torrubia unilateralis</name>
    <dbReference type="NCBI Taxonomy" id="268505"/>
    <lineage>
        <taxon>Eukaryota</taxon>
        <taxon>Fungi</taxon>
        <taxon>Dikarya</taxon>
        <taxon>Ascomycota</taxon>
        <taxon>Pezizomycotina</taxon>
        <taxon>Sordariomycetes</taxon>
        <taxon>Hypocreomycetidae</taxon>
        <taxon>Hypocreales</taxon>
        <taxon>Ophiocordycipitaceae</taxon>
        <taxon>Ophiocordyceps</taxon>
    </lineage>
</organism>
<comment type="caution">
    <text evidence="16">The sequence shown here is derived from an EMBL/GenBank/DDBJ whole genome shotgun (WGS) entry which is preliminary data.</text>
</comment>
<feature type="active site" description="Proton acceptor" evidence="10">
    <location>
        <position position="205"/>
    </location>
</feature>
<evidence type="ECO:0000259" key="15">
    <source>
        <dbReference type="PROSITE" id="PS50011"/>
    </source>
</evidence>
<dbReference type="GO" id="GO:0005524">
    <property type="term" value="F:ATP binding"/>
    <property type="evidence" value="ECO:0007669"/>
    <property type="project" value="UniProtKB-UniRule"/>
</dbReference>
<protein>
    <recommendedName>
        <fullName evidence="15">Protein kinase domain-containing protein</fullName>
    </recommendedName>
</protein>
<dbReference type="GO" id="GO:0005737">
    <property type="term" value="C:cytoplasm"/>
    <property type="evidence" value="ECO:0007669"/>
    <property type="project" value="TreeGrafter"/>
</dbReference>
<dbReference type="InterPro" id="IPR050108">
    <property type="entry name" value="CDK"/>
</dbReference>
<evidence type="ECO:0000256" key="11">
    <source>
        <dbReference type="PIRSR" id="PIRSR637770-2"/>
    </source>
</evidence>
<dbReference type="GO" id="GO:0045944">
    <property type="term" value="P:positive regulation of transcription by RNA polymerase II"/>
    <property type="evidence" value="ECO:0007669"/>
    <property type="project" value="TreeGrafter"/>
</dbReference>
<dbReference type="InterPro" id="IPR037770">
    <property type="entry name" value="CDK7"/>
</dbReference>
<dbReference type="CDD" id="cd07841">
    <property type="entry name" value="STKc_CDK7"/>
    <property type="match status" value="1"/>
</dbReference>
<accession>A0A2A9PM31</accession>
<evidence type="ECO:0000256" key="2">
    <source>
        <dbReference type="ARBA" id="ARBA00022527"/>
    </source>
</evidence>
<keyword evidence="17" id="KW-1185">Reference proteome</keyword>
<dbReference type="PANTHER" id="PTHR24056:SF0">
    <property type="entry name" value="CYCLIN-DEPENDENT KINASE 7"/>
    <property type="match status" value="1"/>
</dbReference>
<feature type="compositionally biased region" description="Polar residues" evidence="14">
    <location>
        <begin position="28"/>
        <end position="49"/>
    </location>
</feature>